<accession>K9UAQ0</accession>
<dbReference type="EMBL" id="CP003600">
    <property type="protein sequence ID" value="AFY91506.1"/>
    <property type="molecule type" value="Genomic_DNA"/>
</dbReference>
<evidence type="ECO:0000313" key="2">
    <source>
        <dbReference type="EMBL" id="AFY91506.1"/>
    </source>
</evidence>
<protein>
    <submittedName>
        <fullName evidence="2">Uncharacterized protein</fullName>
    </submittedName>
</protein>
<organism evidence="2 3">
    <name type="scientific">Chamaesiphon minutus (strain ATCC 27169 / PCC 6605)</name>
    <dbReference type="NCBI Taxonomy" id="1173020"/>
    <lineage>
        <taxon>Bacteria</taxon>
        <taxon>Bacillati</taxon>
        <taxon>Cyanobacteriota</taxon>
        <taxon>Cyanophyceae</taxon>
        <taxon>Gomontiellales</taxon>
        <taxon>Chamaesiphonaceae</taxon>
        <taxon>Chamaesiphon</taxon>
    </lineage>
</organism>
<dbReference type="PATRIC" id="fig|1173020.3.peg.242"/>
<reference evidence="2 3" key="1">
    <citation type="submission" date="2012-05" db="EMBL/GenBank/DDBJ databases">
        <title>Finished chromosome of genome of Chamaesiphon sp. PCC 6605.</title>
        <authorList>
            <consortium name="US DOE Joint Genome Institute"/>
            <person name="Gugger M."/>
            <person name="Coursin T."/>
            <person name="Rippka R."/>
            <person name="Tandeau De Marsac N."/>
            <person name="Huntemann M."/>
            <person name="Wei C.-L."/>
            <person name="Han J."/>
            <person name="Detter J.C."/>
            <person name="Han C."/>
            <person name="Tapia R."/>
            <person name="Chen A."/>
            <person name="Kyrpides N."/>
            <person name="Mavromatis K."/>
            <person name="Markowitz V."/>
            <person name="Szeto E."/>
            <person name="Ivanova N."/>
            <person name="Pagani I."/>
            <person name="Pati A."/>
            <person name="Goodwin L."/>
            <person name="Nordberg H.P."/>
            <person name="Cantor M.N."/>
            <person name="Hua S.X."/>
            <person name="Woyke T."/>
            <person name="Kerfeld C.A."/>
        </authorList>
    </citation>
    <scope>NUCLEOTIDE SEQUENCE [LARGE SCALE GENOMIC DNA]</scope>
    <source>
        <strain evidence="3">ATCC 27169 / PCC 6605</strain>
    </source>
</reference>
<dbReference type="HOGENOM" id="CLU_127033_0_0_3"/>
<keyword evidence="3" id="KW-1185">Reference proteome</keyword>
<feature type="region of interest" description="Disordered" evidence="1">
    <location>
        <begin position="165"/>
        <end position="184"/>
    </location>
</feature>
<evidence type="ECO:0000256" key="1">
    <source>
        <dbReference type="SAM" id="MobiDB-lite"/>
    </source>
</evidence>
<dbReference type="eggNOG" id="ENOG502ZC3D">
    <property type="taxonomic scope" value="Bacteria"/>
</dbReference>
<evidence type="ECO:0000313" key="3">
    <source>
        <dbReference type="Proteomes" id="UP000010366"/>
    </source>
</evidence>
<gene>
    <name evidence="2" type="ORF">Cha6605_0204</name>
</gene>
<name>K9UAQ0_CHAP6</name>
<dbReference type="AlphaFoldDB" id="K9UAQ0"/>
<dbReference type="RefSeq" id="WP_015157701.1">
    <property type="nucleotide sequence ID" value="NC_019697.1"/>
</dbReference>
<proteinExistence type="predicted"/>
<dbReference type="Proteomes" id="UP000010366">
    <property type="component" value="Chromosome"/>
</dbReference>
<sequence>MKIGVKFNQLTFVEYLQVIEYHQKYTDFNTLGLYRSILENDKLDLVQKIAVRNLAHEKFLKTFEFLQLKDPYIYIQVSTLGQTLTVADEHQLWQNVRINQEKILKDKKIKHRNFGNYSKHDCGYDDCPYNGVMIRQGGFLSESTIRFDSDNHRWAKELKARRDAASKRNFRDNQAERADLLTTE</sequence>
<dbReference type="KEGG" id="cmp:Cha6605_0204"/>